<reference evidence="4 5" key="1">
    <citation type="submission" date="2015-08" db="EMBL/GenBank/DDBJ databases">
        <authorList>
            <person name="Babu N.S."/>
            <person name="Beckwith C.J."/>
            <person name="Beseler K.G."/>
            <person name="Brison A."/>
            <person name="Carone J.V."/>
            <person name="Caskin T.P."/>
            <person name="Diamond M."/>
            <person name="Durham M.E."/>
            <person name="Foxe J.M."/>
            <person name="Go M."/>
            <person name="Henderson B.A."/>
            <person name="Jones I.B."/>
            <person name="McGettigan J.A."/>
            <person name="Micheletti S.J."/>
            <person name="Nasrallah M.E."/>
            <person name="Ortiz D."/>
            <person name="Piller C.R."/>
            <person name="Privatt S.R."/>
            <person name="Schneider S.L."/>
            <person name="Sharp S."/>
            <person name="Smith T.C."/>
            <person name="Stanton J.D."/>
            <person name="Ullery H.E."/>
            <person name="Wilson R.J."/>
            <person name="Serrano M.G."/>
            <person name="Buck G."/>
            <person name="Lee V."/>
            <person name="Wang Y."/>
            <person name="Carvalho R."/>
            <person name="Voegtly L."/>
            <person name="Shi R."/>
            <person name="Duckworth R."/>
            <person name="Johnson A."/>
            <person name="Loviza R."/>
            <person name="Walstead R."/>
            <person name="Shah Z."/>
            <person name="Kiflezghi M."/>
            <person name="Wade K."/>
            <person name="Ball S.L."/>
            <person name="Bradley K.W."/>
            <person name="Asai D.J."/>
            <person name="Bowman C.A."/>
            <person name="Russell D.A."/>
            <person name="Pope W.H."/>
            <person name="Jacobs-Sera D."/>
            <person name="Hendrix R.W."/>
            <person name="Hatfull G.F."/>
        </authorList>
    </citation>
    <scope>NUCLEOTIDE SEQUENCE [LARGE SCALE GENOMIC DNA]</scope>
    <source>
        <strain evidence="4 5">DSM 27648</strain>
    </source>
</reference>
<evidence type="ECO:0000313" key="4">
    <source>
        <dbReference type="EMBL" id="AKV03706.1"/>
    </source>
</evidence>
<protein>
    <submittedName>
        <fullName evidence="4">Membrane fusion component of tripartite multidrug resistance system</fullName>
    </submittedName>
</protein>
<feature type="transmembrane region" description="Helical" evidence="1">
    <location>
        <begin position="7"/>
        <end position="29"/>
    </location>
</feature>
<proteinExistence type="predicted"/>
<sequence length="302" mass="33273">MKRPPPLAVRIAVTTLVVALAIFAGWRMWVHYQVEPWTRDGRVRAEVVQVSADVAGLVESVDVVDNQRVVAGQTLFVIDRARFDLAVQRAEAALVDRRAAFAQIKREVARNRELGELVAAEENEQTVSRLQQAQAAVDQAVSARDLAKLDRERANVRAPSDGLVTNLSLRAGDYLQAGHQALALVEEKTFHVDGYFEETKLPRIHVGDRVAIRIMGERTTIYGHVQGVASGIEDRERALGADLLPNVNPTFSWVRLPQRIPVRVTLDGVPSSIRLVSGRTATVNVLGPDPERPAADAKEIRP</sequence>
<dbReference type="Gene3D" id="2.40.30.170">
    <property type="match status" value="1"/>
</dbReference>
<dbReference type="Pfam" id="PF25917">
    <property type="entry name" value="BSH_RND"/>
    <property type="match status" value="1"/>
</dbReference>
<dbReference type="PATRIC" id="fig|1391654.3.peg.10509"/>
<name>A0A0K1QD72_9BACT</name>
<accession>A0A0K1QD72</accession>
<dbReference type="InterPro" id="IPR058625">
    <property type="entry name" value="MdtA-like_BSH"/>
</dbReference>
<evidence type="ECO:0000259" key="3">
    <source>
        <dbReference type="Pfam" id="PF25963"/>
    </source>
</evidence>
<evidence type="ECO:0000259" key="2">
    <source>
        <dbReference type="Pfam" id="PF25917"/>
    </source>
</evidence>
<keyword evidence="1" id="KW-0472">Membrane</keyword>
<dbReference type="EMBL" id="CP012333">
    <property type="protein sequence ID" value="AKV03706.1"/>
    <property type="molecule type" value="Genomic_DNA"/>
</dbReference>
<dbReference type="RefSeq" id="WP_240488870.1">
    <property type="nucleotide sequence ID" value="NZ_CP012333.1"/>
</dbReference>
<dbReference type="Gene3D" id="2.40.50.100">
    <property type="match status" value="1"/>
</dbReference>
<dbReference type="STRING" id="1391654.AKJ09_10369"/>
<keyword evidence="1" id="KW-1133">Transmembrane helix</keyword>
<dbReference type="InterPro" id="IPR050393">
    <property type="entry name" value="MFP_Efflux_Pump"/>
</dbReference>
<gene>
    <name evidence="4" type="ORF">AKJ09_10369</name>
</gene>
<keyword evidence="1" id="KW-0812">Transmembrane</keyword>
<feature type="domain" description="Multidrug resistance protein MdtA-like barrel-sandwich hybrid" evidence="2">
    <location>
        <begin position="46"/>
        <end position="185"/>
    </location>
</feature>
<keyword evidence="5" id="KW-1185">Reference proteome</keyword>
<dbReference type="InterPro" id="IPR058634">
    <property type="entry name" value="AaeA-lik-b-barrel"/>
</dbReference>
<evidence type="ECO:0000256" key="1">
    <source>
        <dbReference type="SAM" id="Phobius"/>
    </source>
</evidence>
<feature type="domain" description="p-hydroxybenzoic acid efflux pump subunit AaeA-like beta-barrel" evidence="3">
    <location>
        <begin position="189"/>
        <end position="285"/>
    </location>
</feature>
<dbReference type="Proteomes" id="UP000064967">
    <property type="component" value="Chromosome"/>
</dbReference>
<dbReference type="KEGG" id="llu:AKJ09_10369"/>
<dbReference type="PANTHER" id="PTHR30367">
    <property type="entry name" value="P-HYDROXYBENZOIC ACID EFFLUX PUMP SUBUNIT AAEA-RELATED"/>
    <property type="match status" value="1"/>
</dbReference>
<dbReference type="SUPFAM" id="SSF111369">
    <property type="entry name" value="HlyD-like secretion proteins"/>
    <property type="match status" value="1"/>
</dbReference>
<dbReference type="Pfam" id="PF25963">
    <property type="entry name" value="Beta-barrel_AAEA"/>
    <property type="match status" value="1"/>
</dbReference>
<evidence type="ECO:0000313" key="5">
    <source>
        <dbReference type="Proteomes" id="UP000064967"/>
    </source>
</evidence>
<organism evidence="4 5">
    <name type="scientific">Labilithrix luteola</name>
    <dbReference type="NCBI Taxonomy" id="1391654"/>
    <lineage>
        <taxon>Bacteria</taxon>
        <taxon>Pseudomonadati</taxon>
        <taxon>Myxococcota</taxon>
        <taxon>Polyangia</taxon>
        <taxon>Polyangiales</taxon>
        <taxon>Labilitrichaceae</taxon>
        <taxon>Labilithrix</taxon>
    </lineage>
</organism>
<dbReference type="AlphaFoldDB" id="A0A0K1QD72"/>
<dbReference type="PANTHER" id="PTHR30367:SF12">
    <property type="entry name" value="P-HYDROXYBENZOIC ACID EFFLUX PUMP SUBUNIT AAEA"/>
    <property type="match status" value="1"/>
</dbReference>